<dbReference type="Gene3D" id="3.40.1160.10">
    <property type="entry name" value="Acetylglutamate kinase-like"/>
    <property type="match status" value="1"/>
</dbReference>
<name>A0A4R6K904_9ACTN</name>
<comment type="caution">
    <text evidence="6">The sequence shown here is derived from an EMBL/GenBank/DDBJ whole genome shotgun (WGS) entry which is preliminary data.</text>
</comment>
<dbReference type="CDD" id="cd04235">
    <property type="entry name" value="AAK_CK"/>
    <property type="match status" value="1"/>
</dbReference>
<keyword evidence="3 4" id="KW-0418">Kinase</keyword>
<dbReference type="PRINTS" id="PR01469">
    <property type="entry name" value="CARBMTKINASE"/>
</dbReference>
<dbReference type="InterPro" id="IPR001048">
    <property type="entry name" value="Asp/Glu/Uridylate_kinase"/>
</dbReference>
<gene>
    <name evidence="6" type="ORF">EV643_11151</name>
</gene>
<keyword evidence="2 4" id="KW-0808">Transferase</keyword>
<organism evidence="6 7">
    <name type="scientific">Kribbella caucasensis</name>
    <dbReference type="NCBI Taxonomy" id="2512215"/>
    <lineage>
        <taxon>Bacteria</taxon>
        <taxon>Bacillati</taxon>
        <taxon>Actinomycetota</taxon>
        <taxon>Actinomycetes</taxon>
        <taxon>Propionibacteriales</taxon>
        <taxon>Kribbellaceae</taxon>
        <taxon>Kribbella</taxon>
    </lineage>
</organism>
<comment type="similarity">
    <text evidence="1 4">Belongs to the carbamate kinase family.</text>
</comment>
<dbReference type="Pfam" id="PF00696">
    <property type="entry name" value="AA_kinase"/>
    <property type="match status" value="1"/>
</dbReference>
<dbReference type="NCBIfam" id="NF009008">
    <property type="entry name" value="PRK12354.1"/>
    <property type="match status" value="1"/>
</dbReference>
<evidence type="ECO:0000313" key="6">
    <source>
        <dbReference type="EMBL" id="TDO46199.1"/>
    </source>
</evidence>
<evidence type="ECO:0000256" key="1">
    <source>
        <dbReference type="ARBA" id="ARBA00011066"/>
    </source>
</evidence>
<dbReference type="RefSeq" id="WP_133802087.1">
    <property type="nucleotide sequence ID" value="NZ_SNWQ01000011.1"/>
</dbReference>
<dbReference type="InterPro" id="IPR003964">
    <property type="entry name" value="Carb_kinase"/>
</dbReference>
<dbReference type="PANTHER" id="PTHR30409">
    <property type="entry name" value="CARBAMATE KINASE"/>
    <property type="match status" value="1"/>
</dbReference>
<evidence type="ECO:0000313" key="7">
    <source>
        <dbReference type="Proteomes" id="UP000295388"/>
    </source>
</evidence>
<dbReference type="Proteomes" id="UP000295388">
    <property type="component" value="Unassembled WGS sequence"/>
</dbReference>
<dbReference type="InterPro" id="IPR036393">
    <property type="entry name" value="AceGlu_kinase-like_sf"/>
</dbReference>
<evidence type="ECO:0000256" key="4">
    <source>
        <dbReference type="PIRNR" id="PIRNR000723"/>
    </source>
</evidence>
<proteinExistence type="inferred from homology"/>
<evidence type="ECO:0000256" key="2">
    <source>
        <dbReference type="ARBA" id="ARBA00022679"/>
    </source>
</evidence>
<dbReference type="SUPFAM" id="SSF53633">
    <property type="entry name" value="Carbamate kinase-like"/>
    <property type="match status" value="1"/>
</dbReference>
<dbReference type="PANTHER" id="PTHR30409:SF1">
    <property type="entry name" value="CARBAMATE KINASE-RELATED"/>
    <property type="match status" value="1"/>
</dbReference>
<dbReference type="EMBL" id="SNWQ01000011">
    <property type="protein sequence ID" value="TDO46199.1"/>
    <property type="molecule type" value="Genomic_DNA"/>
</dbReference>
<feature type="domain" description="Aspartate/glutamate/uridylate kinase" evidence="5">
    <location>
        <begin position="1"/>
        <end position="274"/>
    </location>
</feature>
<dbReference type="GO" id="GO:0008804">
    <property type="term" value="F:carbamate kinase activity"/>
    <property type="evidence" value="ECO:0007669"/>
    <property type="project" value="InterPro"/>
</dbReference>
<dbReference type="GO" id="GO:0019546">
    <property type="term" value="P:L-arginine deiminase pathway"/>
    <property type="evidence" value="ECO:0007669"/>
    <property type="project" value="TreeGrafter"/>
</dbReference>
<protein>
    <recommendedName>
        <fullName evidence="4">Carbamate kinase</fullName>
    </recommendedName>
</protein>
<dbReference type="GO" id="GO:0005829">
    <property type="term" value="C:cytosol"/>
    <property type="evidence" value="ECO:0007669"/>
    <property type="project" value="TreeGrafter"/>
</dbReference>
<evidence type="ECO:0000256" key="3">
    <source>
        <dbReference type="ARBA" id="ARBA00022777"/>
    </source>
</evidence>
<dbReference type="PIRSF" id="PIRSF000723">
    <property type="entry name" value="Carbamate_kin"/>
    <property type="match status" value="1"/>
</dbReference>
<evidence type="ECO:0000259" key="5">
    <source>
        <dbReference type="Pfam" id="PF00696"/>
    </source>
</evidence>
<reference evidence="6 7" key="1">
    <citation type="submission" date="2019-03" db="EMBL/GenBank/DDBJ databases">
        <title>Genomic Encyclopedia of Type Strains, Phase III (KMG-III): the genomes of soil and plant-associated and newly described type strains.</title>
        <authorList>
            <person name="Whitman W."/>
        </authorList>
    </citation>
    <scope>NUCLEOTIDE SEQUENCE [LARGE SCALE GENOMIC DNA]</scope>
    <source>
        <strain evidence="6 7">VKM Ac-2527</strain>
    </source>
</reference>
<accession>A0A4R6K904</accession>
<dbReference type="OrthoDB" id="9766717at2"/>
<sequence length="305" mass="31980">MRIVIGLGGNALLRRGERPDADVQLAHLAAAAPALARIAAEHEVVIVHGNGPQVGLLAMESVSDTTLSRPYPLGDLVAETQGVIGYWIQQALTNAGLARPVVTLVTQTVVDGNDPAFLTPTKYVGSGYPEEVARLLASRNGWSIRKDGADWRRVVSSPRPRRVVELDAAELLLRNRITVIFAGGGGIPVAEGPAGLVGVEAVVDKDFAAALIATELRADLLVMLTDVPAVYLDYGTASQRPLRQIDSAELASLTFPDGSMGPKATAALRFVEATHGRAAIGSLDEAASVVEGTTGTQITLPSSRD</sequence>
<dbReference type="AlphaFoldDB" id="A0A4R6K904"/>
<keyword evidence="7" id="KW-1185">Reference proteome</keyword>